<dbReference type="InterPro" id="IPR029058">
    <property type="entry name" value="AB_hydrolase_fold"/>
</dbReference>
<dbReference type="EMBL" id="JBAJEX010000005">
    <property type="protein sequence ID" value="MEO1767189.1"/>
    <property type="molecule type" value="Genomic_DNA"/>
</dbReference>
<evidence type="ECO:0000313" key="1">
    <source>
        <dbReference type="EMBL" id="MEO1767189.1"/>
    </source>
</evidence>
<proteinExistence type="predicted"/>
<evidence type="ECO:0000313" key="2">
    <source>
        <dbReference type="Proteomes" id="UP001482231"/>
    </source>
</evidence>
<gene>
    <name evidence="1" type="ORF">V6E02_08190</name>
</gene>
<protein>
    <submittedName>
        <fullName evidence="1">Alpha/beta hydrolase</fullName>
    </submittedName>
</protein>
<dbReference type="RefSeq" id="WP_347308299.1">
    <property type="nucleotide sequence ID" value="NZ_JBAJEX010000005.1"/>
</dbReference>
<sequence>MDIPTRPGVTQRFLLLTPPEAKAAVILFAGGHGGLDIQDDGRFGWGGGNFLVRSRDLFAQQGLVVAVIDKPSDLAGLSGQRQTAQHVADVRAVMRWLRAQYQLPVWLVGTSRGTQSAAYVATALAGDADSPDGLVLTSTILTDSKDRPVPAMALDRLALPVLVVHHEKDGCEHCRPSELAALMDKLPGTLRKDLVMFSGGVTRGDPCGAYAYHGFNGIEQDVVGRIGAWIVSR</sequence>
<dbReference type="Proteomes" id="UP001482231">
    <property type="component" value="Unassembled WGS sequence"/>
</dbReference>
<dbReference type="Gene3D" id="3.40.50.1820">
    <property type="entry name" value="alpha/beta hydrolase"/>
    <property type="match status" value="1"/>
</dbReference>
<dbReference type="GO" id="GO:0016787">
    <property type="term" value="F:hydrolase activity"/>
    <property type="evidence" value="ECO:0007669"/>
    <property type="project" value="UniProtKB-KW"/>
</dbReference>
<accession>A0ABV0EF24</accession>
<organism evidence="1 2">
    <name type="scientific">Thiobacter aerophilum</name>
    <dbReference type="NCBI Taxonomy" id="3121275"/>
    <lineage>
        <taxon>Bacteria</taxon>
        <taxon>Pseudomonadati</taxon>
        <taxon>Pseudomonadota</taxon>
        <taxon>Betaproteobacteria</taxon>
        <taxon>Burkholderiales</taxon>
        <taxon>Thiobacteraceae</taxon>
        <taxon>Thiobacter</taxon>
    </lineage>
</organism>
<comment type="caution">
    <text evidence="1">The sequence shown here is derived from an EMBL/GenBank/DDBJ whole genome shotgun (WGS) entry which is preliminary data.</text>
</comment>
<name>A0ABV0EF24_9BURK</name>
<keyword evidence="1" id="KW-0378">Hydrolase</keyword>
<reference evidence="1 2" key="1">
    <citation type="submission" date="2024-02" db="EMBL/GenBank/DDBJ databases">
        <title>New thermophilic sulfur-oxidizing bacteria from a hot springs of the Uzon caldera (Kamchatka, Russia).</title>
        <authorList>
            <person name="Dukat A.M."/>
            <person name="Elcheninov A.G."/>
            <person name="Frolov E.N."/>
        </authorList>
    </citation>
    <scope>NUCLEOTIDE SEQUENCE [LARGE SCALE GENOMIC DNA]</scope>
    <source>
        <strain evidence="1 2">AK1</strain>
    </source>
</reference>
<dbReference type="SUPFAM" id="SSF53474">
    <property type="entry name" value="alpha/beta-Hydrolases"/>
    <property type="match status" value="1"/>
</dbReference>
<keyword evidence="2" id="KW-1185">Reference proteome</keyword>